<sequence>MDSSSDDEYFLMDSVFSKLKWPKRRCKVHNINKERAALSEYHHLFIQLKSYPDRFYAYTRMNLETFGYILNKIEHRLEKSWYNWHRPILPEERLVVTLR</sequence>
<evidence type="ECO:0000313" key="1">
    <source>
        <dbReference type="EMBL" id="GFN80138.1"/>
    </source>
</evidence>
<dbReference type="AlphaFoldDB" id="A0AAV3YDI9"/>
<name>A0AAV3YDI9_9GAST</name>
<evidence type="ECO:0000313" key="2">
    <source>
        <dbReference type="Proteomes" id="UP000735302"/>
    </source>
</evidence>
<protein>
    <submittedName>
        <fullName evidence="1">Uncharacterized protein</fullName>
    </submittedName>
</protein>
<comment type="caution">
    <text evidence="1">The sequence shown here is derived from an EMBL/GenBank/DDBJ whole genome shotgun (WGS) entry which is preliminary data.</text>
</comment>
<gene>
    <name evidence="1" type="ORF">PoB_000664400</name>
</gene>
<proteinExistence type="predicted"/>
<reference evidence="1 2" key="1">
    <citation type="journal article" date="2021" name="Elife">
        <title>Chloroplast acquisition without the gene transfer in kleptoplastic sea slugs, Plakobranchus ocellatus.</title>
        <authorList>
            <person name="Maeda T."/>
            <person name="Takahashi S."/>
            <person name="Yoshida T."/>
            <person name="Shimamura S."/>
            <person name="Takaki Y."/>
            <person name="Nagai Y."/>
            <person name="Toyoda A."/>
            <person name="Suzuki Y."/>
            <person name="Arimoto A."/>
            <person name="Ishii H."/>
            <person name="Satoh N."/>
            <person name="Nishiyama T."/>
            <person name="Hasebe M."/>
            <person name="Maruyama T."/>
            <person name="Minagawa J."/>
            <person name="Obokata J."/>
            <person name="Shigenobu S."/>
        </authorList>
    </citation>
    <scope>NUCLEOTIDE SEQUENCE [LARGE SCALE GENOMIC DNA]</scope>
</reference>
<dbReference type="Proteomes" id="UP000735302">
    <property type="component" value="Unassembled WGS sequence"/>
</dbReference>
<accession>A0AAV3YDI9</accession>
<dbReference type="EMBL" id="BLXT01000801">
    <property type="protein sequence ID" value="GFN80138.1"/>
    <property type="molecule type" value="Genomic_DNA"/>
</dbReference>
<organism evidence="1 2">
    <name type="scientific">Plakobranchus ocellatus</name>
    <dbReference type="NCBI Taxonomy" id="259542"/>
    <lineage>
        <taxon>Eukaryota</taxon>
        <taxon>Metazoa</taxon>
        <taxon>Spiralia</taxon>
        <taxon>Lophotrochozoa</taxon>
        <taxon>Mollusca</taxon>
        <taxon>Gastropoda</taxon>
        <taxon>Heterobranchia</taxon>
        <taxon>Euthyneura</taxon>
        <taxon>Panpulmonata</taxon>
        <taxon>Sacoglossa</taxon>
        <taxon>Placobranchoidea</taxon>
        <taxon>Plakobranchidae</taxon>
        <taxon>Plakobranchus</taxon>
    </lineage>
</organism>
<keyword evidence="2" id="KW-1185">Reference proteome</keyword>